<name>A0A6B9LFS9_9CAUD</name>
<accession>A0A6B9LFS9</accession>
<sequence length="30" mass="3404">MPNITKLVTQHLTTLSQMNKDAGLTSLKRY</sequence>
<protein>
    <submittedName>
        <fullName evidence="1">Uncharacterized protein</fullName>
    </submittedName>
</protein>
<evidence type="ECO:0000313" key="2">
    <source>
        <dbReference type="Proteomes" id="UP000465009"/>
    </source>
</evidence>
<gene>
    <name evidence="1" type="ORF">snusmum62_gp030</name>
</gene>
<proteinExistence type="predicted"/>
<reference evidence="1 2" key="1">
    <citation type="journal article" date="2020" name="Viruses">
        <title>Diversity and Host Interactions Among Virulent and Temperate Baltic Sea Flavobacterium Phages.</title>
        <authorList>
            <person name="Nilsson E."/>
            <person name="Bayfield O.W."/>
            <person name="Lundin D."/>
            <person name="Antson A.A."/>
            <person name="Holmfeldt K."/>
        </authorList>
    </citation>
    <scope>NUCLEOTIDE SEQUENCE [LARGE SCALE GENOMIC DNA]</scope>
</reference>
<evidence type="ECO:0000313" key="1">
    <source>
        <dbReference type="EMBL" id="QHB40676.1"/>
    </source>
</evidence>
<organism evidence="1 2">
    <name type="scientific">Flavobacterium phage vB_FspS_snusmum6-2</name>
    <dbReference type="NCBI Taxonomy" id="2686274"/>
    <lineage>
        <taxon>Viruses</taxon>
        <taxon>Duplodnaviria</taxon>
        <taxon>Heunggongvirae</taxon>
        <taxon>Uroviricota</taxon>
        <taxon>Caudoviricetes</taxon>
        <taxon>Muminvirus</taxon>
        <taxon>Muminvirus snusmum</taxon>
    </lineage>
</organism>
<dbReference type="EMBL" id="MN812235">
    <property type="protein sequence ID" value="QHB40676.1"/>
    <property type="molecule type" value="Genomic_DNA"/>
</dbReference>
<dbReference type="Proteomes" id="UP000465009">
    <property type="component" value="Segment"/>
</dbReference>